<dbReference type="PANTHER" id="PTHR12661">
    <property type="entry name" value="PETER PAN-RELATED"/>
    <property type="match status" value="1"/>
</dbReference>
<proteinExistence type="predicted"/>
<dbReference type="InterPro" id="IPR045112">
    <property type="entry name" value="PPAN-like"/>
</dbReference>
<evidence type="ECO:0000259" key="2">
    <source>
        <dbReference type="PROSITE" id="PS50833"/>
    </source>
</evidence>
<feature type="compositionally biased region" description="Acidic residues" evidence="1">
    <location>
        <begin position="301"/>
        <end position="313"/>
    </location>
</feature>
<keyword evidence="4" id="KW-1185">Reference proteome</keyword>
<dbReference type="GO" id="GO:0030687">
    <property type="term" value="C:preribosome, large subunit precursor"/>
    <property type="evidence" value="ECO:0007669"/>
    <property type="project" value="TreeGrafter"/>
</dbReference>
<accession>A0A7J7J0A3</accession>
<dbReference type="InterPro" id="IPR007109">
    <property type="entry name" value="Brix"/>
</dbReference>
<feature type="compositionally biased region" description="Basic residues" evidence="1">
    <location>
        <begin position="349"/>
        <end position="368"/>
    </location>
</feature>
<dbReference type="AlphaFoldDB" id="A0A7J7J0A3"/>
<dbReference type="SMART" id="SM00879">
    <property type="entry name" value="Brix"/>
    <property type="match status" value="1"/>
</dbReference>
<name>A0A7J7J0A3_BUGNE</name>
<feature type="compositionally biased region" description="Basic and acidic residues" evidence="1">
    <location>
        <begin position="269"/>
        <end position="286"/>
    </location>
</feature>
<dbReference type="PROSITE" id="PS50833">
    <property type="entry name" value="BRIX"/>
    <property type="match status" value="1"/>
</dbReference>
<evidence type="ECO:0000256" key="1">
    <source>
        <dbReference type="SAM" id="MobiDB-lite"/>
    </source>
</evidence>
<dbReference type="OrthoDB" id="10261452at2759"/>
<evidence type="ECO:0000313" key="3">
    <source>
        <dbReference type="EMBL" id="KAF6019543.1"/>
    </source>
</evidence>
<dbReference type="Proteomes" id="UP000593567">
    <property type="component" value="Unassembled WGS sequence"/>
</dbReference>
<reference evidence="3" key="1">
    <citation type="submission" date="2020-06" db="EMBL/GenBank/DDBJ databases">
        <title>Draft genome of Bugula neritina, a colonial animal packing powerful symbionts and potential medicines.</title>
        <authorList>
            <person name="Rayko M."/>
        </authorList>
    </citation>
    <scope>NUCLEOTIDE SEQUENCE [LARGE SCALE GENOMIC DNA]</scope>
    <source>
        <strain evidence="3">Kwan_BN1</strain>
    </source>
</reference>
<feature type="compositionally biased region" description="Polar residues" evidence="1">
    <location>
        <begin position="369"/>
        <end position="386"/>
    </location>
</feature>
<dbReference type="GO" id="GO:0019843">
    <property type="term" value="F:rRNA binding"/>
    <property type="evidence" value="ECO:0007669"/>
    <property type="project" value="InterPro"/>
</dbReference>
<comment type="caution">
    <text evidence="3">The sequence shown here is derived from an EMBL/GenBank/DDBJ whole genome shotgun (WGS) entry which is preliminary data.</text>
</comment>
<protein>
    <submittedName>
        <fullName evidence="3">PPAN</fullName>
    </submittedName>
</protein>
<evidence type="ECO:0000313" key="4">
    <source>
        <dbReference type="Proteomes" id="UP000593567"/>
    </source>
</evidence>
<dbReference type="GO" id="GO:0006364">
    <property type="term" value="P:rRNA processing"/>
    <property type="evidence" value="ECO:0007669"/>
    <property type="project" value="InterPro"/>
</dbReference>
<dbReference type="Pfam" id="PF04427">
    <property type="entry name" value="Brix"/>
    <property type="match status" value="1"/>
</dbReference>
<dbReference type="EMBL" id="VXIV02003222">
    <property type="protein sequence ID" value="KAF6019543.1"/>
    <property type="molecule type" value="Genomic_DNA"/>
</dbReference>
<feature type="region of interest" description="Disordered" evidence="1">
    <location>
        <begin position="243"/>
        <end position="392"/>
    </location>
</feature>
<dbReference type="GO" id="GO:0000027">
    <property type="term" value="P:ribosomal large subunit assembly"/>
    <property type="evidence" value="ECO:0007669"/>
    <property type="project" value="TreeGrafter"/>
</dbReference>
<gene>
    <name evidence="3" type="ORF">EB796_022147</name>
</gene>
<dbReference type="PANTHER" id="PTHR12661:SF5">
    <property type="entry name" value="SUPPRESSOR OF SWI4 1 HOMOLOG"/>
    <property type="match status" value="1"/>
</dbReference>
<organism evidence="3 4">
    <name type="scientific">Bugula neritina</name>
    <name type="common">Brown bryozoan</name>
    <name type="synonym">Sertularia neritina</name>
    <dbReference type="NCBI Taxonomy" id="10212"/>
    <lineage>
        <taxon>Eukaryota</taxon>
        <taxon>Metazoa</taxon>
        <taxon>Spiralia</taxon>
        <taxon>Lophotrochozoa</taxon>
        <taxon>Bryozoa</taxon>
        <taxon>Gymnolaemata</taxon>
        <taxon>Cheilostomatida</taxon>
        <taxon>Flustrina</taxon>
        <taxon>Buguloidea</taxon>
        <taxon>Bugulidae</taxon>
        <taxon>Bugula</taxon>
    </lineage>
</organism>
<feature type="domain" description="Brix" evidence="2">
    <location>
        <begin position="1"/>
        <end position="219"/>
    </location>
</feature>
<sequence length="392" mass="44435">MRKVMSPFTAEHLKVHRRNVMKDFVAMSGPLGVSHMIMFTKSDTSVNLRVCRLPRGPTLTFQVKSYSTIADLSHHIRRHDVNDNHFKYHALLVMNNFSKEIKHQKLTASMFQNMFPSININKVIHLRVVPLGVSRSVKKLQKKNVPKLSKYNDISQFLLNPGVLSESEAELDGEHNSVELPQKMTGTGNTQNDQSAIRLKEIGPRMTLSLTKITDGVCGGDVLYHKFDTLTDEQKAEIVKKREQRKKLKAERTAQQNERVKLKKQAKLAHKERSQQGQKDSVKTQDEGESDGDSYKSVDDSLSDDMDDADYFEQEVGKKPEHGLFSSQARKAKKRPHPAKSVQVSDKKLSKRPKLVKSKSAAHSKLKTKPSQPFSGGARNQNTKTNLMKKRK</sequence>